<dbReference type="Pfam" id="PF11185">
    <property type="entry name" value="DUF2971"/>
    <property type="match status" value="1"/>
</dbReference>
<reference evidence="1" key="1">
    <citation type="submission" date="2020-10" db="EMBL/GenBank/DDBJ databases">
        <authorList>
            <person name="Gilroy R."/>
        </authorList>
    </citation>
    <scope>NUCLEOTIDE SEQUENCE</scope>
    <source>
        <strain evidence="1">1063</strain>
    </source>
</reference>
<evidence type="ECO:0000313" key="2">
    <source>
        <dbReference type="Proteomes" id="UP000824088"/>
    </source>
</evidence>
<reference evidence="1" key="2">
    <citation type="journal article" date="2021" name="PeerJ">
        <title>Extensive microbial diversity within the chicken gut microbiome revealed by metagenomics and culture.</title>
        <authorList>
            <person name="Gilroy R."/>
            <person name="Ravi A."/>
            <person name="Getino M."/>
            <person name="Pursley I."/>
            <person name="Horton D.L."/>
            <person name="Alikhan N.F."/>
            <person name="Baker D."/>
            <person name="Gharbi K."/>
            <person name="Hall N."/>
            <person name="Watson M."/>
            <person name="Adriaenssens E.M."/>
            <person name="Foster-Nyarko E."/>
            <person name="Jarju S."/>
            <person name="Secka A."/>
            <person name="Antonio M."/>
            <person name="Oren A."/>
            <person name="Chaudhuri R.R."/>
            <person name="La Ragione R."/>
            <person name="Hildebrand F."/>
            <person name="Pallen M.J."/>
        </authorList>
    </citation>
    <scope>NUCLEOTIDE SEQUENCE</scope>
    <source>
        <strain evidence="1">1063</strain>
    </source>
</reference>
<accession>A0A9D1HTC0</accession>
<name>A0A9D1HTC0_9FIRM</name>
<protein>
    <submittedName>
        <fullName evidence="1">DUF2971 domain-containing protein</fullName>
    </submittedName>
</protein>
<dbReference type="EMBL" id="DVMN01000126">
    <property type="protein sequence ID" value="HIU21947.1"/>
    <property type="molecule type" value="Genomic_DNA"/>
</dbReference>
<dbReference type="AlphaFoldDB" id="A0A9D1HTC0"/>
<dbReference type="InterPro" id="IPR021352">
    <property type="entry name" value="DUF2971"/>
</dbReference>
<dbReference type="Proteomes" id="UP000824088">
    <property type="component" value="Unassembled WGS sequence"/>
</dbReference>
<organism evidence="1 2">
    <name type="scientific">Candidatus Limadaptatus stercorigallinarum</name>
    <dbReference type="NCBI Taxonomy" id="2840845"/>
    <lineage>
        <taxon>Bacteria</taxon>
        <taxon>Bacillati</taxon>
        <taxon>Bacillota</taxon>
        <taxon>Clostridia</taxon>
        <taxon>Eubacteriales</taxon>
        <taxon>Candidatus Limadaptatus</taxon>
    </lineage>
</organism>
<gene>
    <name evidence="1" type="ORF">IAD51_06965</name>
</gene>
<evidence type="ECO:0000313" key="1">
    <source>
        <dbReference type="EMBL" id="HIU21947.1"/>
    </source>
</evidence>
<comment type="caution">
    <text evidence="1">The sequence shown here is derived from an EMBL/GenBank/DDBJ whole genome shotgun (WGS) entry which is preliminary data.</text>
</comment>
<proteinExistence type="predicted"/>
<sequence>MNKSALQYNIEKLPSVVYHYCSLKNLCSILSSGELWMGNTISMNDAKEQLYFIENLFYEVKNNLPLTKHGKCDEMMQKTIASLETDRSYVFCLSALKDDAAQWERYADNAQGVAIGFDSQKLESFFNKFGLFYNVVYYYDIKSHDIFSILKQYLEKGALPASFTTEQGIIDNIIACSSRFKHEGFASEQELRVTVLSIVALSNDVYKPAYKQINNVVKNVLKVDLKQLGAKNNIQFENIINSITLGPRSHQSESTFKAYVSSLGYANLAETVQQSKCPLR</sequence>